<name>A0A1W6JKI7_9CAUD</name>
<evidence type="ECO:0000313" key="1">
    <source>
        <dbReference type="EMBL" id="ARM66742.1"/>
    </source>
</evidence>
<keyword evidence="2" id="KW-1185">Reference proteome</keyword>
<reference evidence="1 2" key="1">
    <citation type="journal article" date="2017" name="Viruses">
        <title>Phage Biodiversity in Artisanal Cheese Wheys Reflects the Complexity of the Fermentation Process.</title>
        <authorList>
            <person name="Mahony J."/>
            <person name="Moscarelli A."/>
            <person name="Kelleher P."/>
            <person name="Lugli G.A."/>
            <person name="Ventura M."/>
            <person name="Settanni L."/>
            <person name="van Sinderen D."/>
        </authorList>
    </citation>
    <scope>NUCLEOTIDE SEQUENCE [LARGE SCALE GENOMIC DNA]</scope>
</reference>
<accession>A0A1W6JKI7</accession>
<proteinExistence type="predicted"/>
<dbReference type="EMBL" id="KY554771">
    <property type="protein sequence ID" value="ARM66742.1"/>
    <property type="molecule type" value="Genomic_DNA"/>
</dbReference>
<dbReference type="Proteomes" id="UP000223361">
    <property type="component" value="Segment"/>
</dbReference>
<dbReference type="Gene3D" id="3.40.960.10">
    <property type="entry name" value="VSR Endonuclease"/>
    <property type="match status" value="1"/>
</dbReference>
<organism evidence="1 2">
    <name type="scientific">Lactococcus phage AM4</name>
    <dbReference type="NCBI Taxonomy" id="1965472"/>
    <lineage>
        <taxon>Viruses</taxon>
        <taxon>Duplodnaviria</taxon>
        <taxon>Heunggongvirae</taxon>
        <taxon>Uroviricota</taxon>
        <taxon>Caudoviricetes</taxon>
        <taxon>Audreyjarvisvirus</taxon>
        <taxon>Audreyjarvisvirus AM4</taxon>
    </lineage>
</organism>
<gene>
    <name evidence="1" type="ORF">AM4_083</name>
</gene>
<evidence type="ECO:0000313" key="2">
    <source>
        <dbReference type="Proteomes" id="UP000223361"/>
    </source>
</evidence>
<protein>
    <submittedName>
        <fullName evidence="1">Uncharacterized protein</fullName>
    </submittedName>
</protein>
<sequence length="373" mass="44090">MGRKRLTTEEVKGRIEDLTGNEYLLLGNYANAKTKMLVKHILCQNEYKVTWKDFQQGTRCPKCSSKEKLNNEEIDKRMHELIGGEYVRIGEYINSGTKMLVKHNLCENTYEVRWNSFQQGARCPKCFGLEKLNNEEIDKVMFELAGNEYIRISRYLNAKTKISIKHNVCGYTYDVKWNDFHQGSRCSKCRDFRLRELFILDNQEIDKRMKELVGNEYVRLGEYKGTKTKMLIKHNVCQNEYEVKWNSFHQGSRCPKCNESKGEKTISDILNSLGIKYTSQKRFPECKYKNPLPFDFHIHNKKSKLLIEFDGKQHFESIEYFGGDNVLRDTQLRDKIKNDFAKEKNIPLLRIPYTDFENIEQILTDKLKELDFI</sequence>